<sequence length="436" mass="46684">MAKSKTATIATAPSSNWKSLRAALNPAAAAMTAAASATSKDSHKRKRRHSSVASADESRPAEPSTSSSKGKAKAVEANGEHGEGRVKGKRVRANKQLVPVDEIMKGGTAPWQQETGQYLAMDCEMVGVGPEGIESTLARVSIVNYHGCTILDRFVRPREKVTDYRTWVSAPSFADVQKEVSALLDGRILVGHALSNDTTVLLLSHPRHMTRDTSKYSPLQGLARTKRPGLKTLAKLVLGVDIQSGEHSSIIDARATMAIYRSQKAAWEDALLKHSTPSLLTTTTVALQSLDLTNISLTGVGKKKLQSLGLAATLRHVRNERALGSGGLGLGGYGSDSDGEGDEEAEEKAEMVESEKRKKRRVEEGDDLVLGFDFEAQPKPTEQPAPAPANPHNDKKKQKKKQVQQKGKAKGGAGAAAFGGDASKRPAAKDGWWEDD</sequence>
<keyword evidence="13" id="KW-1185">Reference proteome</keyword>
<dbReference type="InterPro" id="IPR012337">
    <property type="entry name" value="RNaseH-like_sf"/>
</dbReference>
<evidence type="ECO:0000256" key="8">
    <source>
        <dbReference type="ARBA" id="ARBA00023242"/>
    </source>
</evidence>
<evidence type="ECO:0000256" key="9">
    <source>
        <dbReference type="ARBA" id="ARBA00025599"/>
    </source>
</evidence>
<evidence type="ECO:0000256" key="6">
    <source>
        <dbReference type="ARBA" id="ARBA00022801"/>
    </source>
</evidence>
<evidence type="ECO:0000256" key="4">
    <source>
        <dbReference type="ARBA" id="ARBA00022552"/>
    </source>
</evidence>
<feature type="domain" description="Exonuclease" evidence="11">
    <location>
        <begin position="117"/>
        <end position="269"/>
    </location>
</feature>
<comment type="caution">
    <text evidence="12">The sequence shown here is derived from an EMBL/GenBank/DDBJ whole genome shotgun (WGS) entry which is preliminary data.</text>
</comment>
<dbReference type="SUPFAM" id="SSF53098">
    <property type="entry name" value="Ribonuclease H-like"/>
    <property type="match status" value="1"/>
</dbReference>
<dbReference type="InterPro" id="IPR013520">
    <property type="entry name" value="Ribonucl_H"/>
</dbReference>
<feature type="compositionally biased region" description="Basic and acidic residues" evidence="10">
    <location>
        <begin position="422"/>
        <end position="436"/>
    </location>
</feature>
<evidence type="ECO:0000256" key="7">
    <source>
        <dbReference type="ARBA" id="ARBA00022839"/>
    </source>
</evidence>
<comment type="subcellular location">
    <subcellularLocation>
        <location evidence="1">Nucleus</location>
    </subcellularLocation>
</comment>
<dbReference type="GO" id="GO:0008408">
    <property type="term" value="F:3'-5' exonuclease activity"/>
    <property type="evidence" value="ECO:0007669"/>
    <property type="project" value="InterPro"/>
</dbReference>
<evidence type="ECO:0000256" key="2">
    <source>
        <dbReference type="ARBA" id="ARBA00010489"/>
    </source>
</evidence>
<keyword evidence="4" id="KW-0698">rRNA processing</keyword>
<evidence type="ECO:0000259" key="11">
    <source>
        <dbReference type="SMART" id="SM00479"/>
    </source>
</evidence>
<gene>
    <name evidence="12" type="primary">REX4</name>
    <name evidence="12" type="ORF">C6P46_003768</name>
</gene>
<dbReference type="CDD" id="cd06144">
    <property type="entry name" value="REX4_like"/>
    <property type="match status" value="1"/>
</dbReference>
<comment type="function">
    <text evidence="9">Exoribonuclease involved in ribosome biosynthesis. Involved in the processing of ITS1, the internal transcribed spacer localized between the 18S and 5.8S rRNAs.</text>
</comment>
<dbReference type="FunFam" id="3.30.420.10:FF:000007">
    <property type="entry name" value="Interferon-stimulated exonuclease gene 20"/>
    <property type="match status" value="1"/>
</dbReference>
<dbReference type="GO" id="GO:0005634">
    <property type="term" value="C:nucleus"/>
    <property type="evidence" value="ECO:0007669"/>
    <property type="project" value="UniProtKB-SubCell"/>
</dbReference>
<feature type="compositionally biased region" description="Gly residues" evidence="10">
    <location>
        <begin position="325"/>
        <end position="334"/>
    </location>
</feature>
<evidence type="ECO:0000256" key="1">
    <source>
        <dbReference type="ARBA" id="ARBA00004123"/>
    </source>
</evidence>
<feature type="compositionally biased region" description="Acidic residues" evidence="10">
    <location>
        <begin position="337"/>
        <end position="347"/>
    </location>
</feature>
<dbReference type="Pfam" id="PF00929">
    <property type="entry name" value="RNase_T"/>
    <property type="match status" value="1"/>
</dbReference>
<feature type="region of interest" description="Disordered" evidence="10">
    <location>
        <begin position="325"/>
        <end position="436"/>
    </location>
</feature>
<feature type="compositionally biased region" description="Basic residues" evidence="10">
    <location>
        <begin position="394"/>
        <end position="409"/>
    </location>
</feature>
<dbReference type="GO" id="GO:0003676">
    <property type="term" value="F:nucleic acid binding"/>
    <property type="evidence" value="ECO:0007669"/>
    <property type="project" value="InterPro"/>
</dbReference>
<dbReference type="InterPro" id="IPR036397">
    <property type="entry name" value="RNaseH_sf"/>
</dbReference>
<dbReference type="PANTHER" id="PTHR12801:SF45">
    <property type="entry name" value="RNA EXONUCLEASE 4"/>
    <property type="match status" value="1"/>
</dbReference>
<keyword evidence="6" id="KW-0378">Hydrolase</keyword>
<name>A0A9P7B721_RHOMI</name>
<dbReference type="EMBL" id="PUHQ01000031">
    <property type="protein sequence ID" value="KAG0661877.1"/>
    <property type="molecule type" value="Genomic_DNA"/>
</dbReference>
<keyword evidence="5" id="KW-0540">Nuclease</keyword>
<organism evidence="12 13">
    <name type="scientific">Rhodotorula mucilaginosa</name>
    <name type="common">Yeast</name>
    <name type="synonym">Rhodotorula rubra</name>
    <dbReference type="NCBI Taxonomy" id="5537"/>
    <lineage>
        <taxon>Eukaryota</taxon>
        <taxon>Fungi</taxon>
        <taxon>Dikarya</taxon>
        <taxon>Basidiomycota</taxon>
        <taxon>Pucciniomycotina</taxon>
        <taxon>Microbotryomycetes</taxon>
        <taxon>Sporidiobolales</taxon>
        <taxon>Sporidiobolaceae</taxon>
        <taxon>Rhodotorula</taxon>
    </lineage>
</organism>
<comment type="similarity">
    <text evidence="2">Belongs to the REXO4 family.</text>
</comment>
<proteinExistence type="inferred from homology"/>
<dbReference type="OrthoDB" id="8191639at2759"/>
<dbReference type="InterPro" id="IPR037431">
    <property type="entry name" value="REX4_DEDDh_dom"/>
</dbReference>
<evidence type="ECO:0000256" key="5">
    <source>
        <dbReference type="ARBA" id="ARBA00022722"/>
    </source>
</evidence>
<dbReference type="SMART" id="SM00479">
    <property type="entry name" value="EXOIII"/>
    <property type="match status" value="1"/>
</dbReference>
<evidence type="ECO:0000313" key="13">
    <source>
        <dbReference type="Proteomes" id="UP000777482"/>
    </source>
</evidence>
<dbReference type="AlphaFoldDB" id="A0A9P7B721"/>
<keyword evidence="7 12" id="KW-0269">Exonuclease</keyword>
<feature type="region of interest" description="Disordered" evidence="10">
    <location>
        <begin position="26"/>
        <end position="93"/>
    </location>
</feature>
<accession>A0A9P7B721</accession>
<dbReference type="InterPro" id="IPR047021">
    <property type="entry name" value="REXO1/3/4-like"/>
</dbReference>
<evidence type="ECO:0000256" key="10">
    <source>
        <dbReference type="SAM" id="MobiDB-lite"/>
    </source>
</evidence>
<dbReference type="PANTHER" id="PTHR12801">
    <property type="entry name" value="RNA EXONUCLEASE REXO1 / RECO3 FAMILY MEMBER-RELATED"/>
    <property type="match status" value="1"/>
</dbReference>
<keyword evidence="8" id="KW-0539">Nucleus</keyword>
<evidence type="ECO:0000256" key="3">
    <source>
        <dbReference type="ARBA" id="ARBA00016937"/>
    </source>
</evidence>
<protein>
    <recommendedName>
        <fullName evidence="3">RNA exonuclease 4</fullName>
    </recommendedName>
</protein>
<dbReference type="GO" id="GO:0000027">
    <property type="term" value="P:ribosomal large subunit assembly"/>
    <property type="evidence" value="ECO:0007669"/>
    <property type="project" value="TreeGrafter"/>
</dbReference>
<dbReference type="Gene3D" id="3.30.420.10">
    <property type="entry name" value="Ribonuclease H-like superfamily/Ribonuclease H"/>
    <property type="match status" value="1"/>
</dbReference>
<dbReference type="Proteomes" id="UP000777482">
    <property type="component" value="Unassembled WGS sequence"/>
</dbReference>
<reference evidence="12 13" key="1">
    <citation type="submission" date="2020-11" db="EMBL/GenBank/DDBJ databases">
        <title>Kefir isolates.</title>
        <authorList>
            <person name="Marcisauskas S."/>
            <person name="Kim Y."/>
            <person name="Blasche S."/>
        </authorList>
    </citation>
    <scope>NUCLEOTIDE SEQUENCE [LARGE SCALE GENOMIC DNA]</scope>
    <source>
        <strain evidence="12 13">KR</strain>
    </source>
</reference>
<feature type="compositionally biased region" description="Low complexity" evidence="10">
    <location>
        <begin position="26"/>
        <end position="37"/>
    </location>
</feature>
<evidence type="ECO:0000313" key="12">
    <source>
        <dbReference type="EMBL" id="KAG0661877.1"/>
    </source>
</evidence>
<dbReference type="GO" id="GO:0006364">
    <property type="term" value="P:rRNA processing"/>
    <property type="evidence" value="ECO:0007669"/>
    <property type="project" value="UniProtKB-KW"/>
</dbReference>